<evidence type="ECO:0000313" key="8">
    <source>
        <dbReference type="Proteomes" id="UP000298433"/>
    </source>
</evidence>
<feature type="transmembrane region" description="Helical" evidence="6">
    <location>
        <begin position="43"/>
        <end position="68"/>
    </location>
</feature>
<dbReference type="Pfam" id="PF01810">
    <property type="entry name" value="LysE"/>
    <property type="match status" value="1"/>
</dbReference>
<evidence type="ECO:0000256" key="4">
    <source>
        <dbReference type="ARBA" id="ARBA00022989"/>
    </source>
</evidence>
<keyword evidence="3 6" id="KW-0812">Transmembrane</keyword>
<sequence length="209" mass="22080">MDLATTLLPSLLGFGTGLALIVAIGAQNAYVLRLGIEGRTRTILPAVLICSVSDAALIFAGILGIGLVVEQTPVALIVIRVIGAAFLLTYGVFAAVRAFRPRTLVADASPIPISTPVAVATMLALTWLNPHVYLDTLLFLGSVANEQGESARWWWGGGAITASFVWFFGLGFGARHLRRFFARPGSWRILDGFIAVVMLSLGAGMALGV</sequence>
<dbReference type="RefSeq" id="WP_134369786.1">
    <property type="nucleotide sequence ID" value="NZ_SOGN01000035.1"/>
</dbReference>
<organism evidence="7 8">
    <name type="scientific">Cryobacterium cheniae</name>
    <dbReference type="NCBI Taxonomy" id="1259262"/>
    <lineage>
        <taxon>Bacteria</taxon>
        <taxon>Bacillati</taxon>
        <taxon>Actinomycetota</taxon>
        <taxon>Actinomycetes</taxon>
        <taxon>Micrococcales</taxon>
        <taxon>Microbacteriaceae</taxon>
        <taxon>Cryobacterium</taxon>
    </lineage>
</organism>
<dbReference type="AlphaFoldDB" id="A0A4R8XV95"/>
<evidence type="ECO:0000313" key="7">
    <source>
        <dbReference type="EMBL" id="TFC81357.1"/>
    </source>
</evidence>
<feature type="transmembrane region" description="Helical" evidence="6">
    <location>
        <begin position="186"/>
        <end position="207"/>
    </location>
</feature>
<keyword evidence="4 6" id="KW-1133">Transmembrane helix</keyword>
<name>A0A4R8XV95_9MICO</name>
<dbReference type="PANTHER" id="PTHR30086:SF20">
    <property type="entry name" value="ARGININE EXPORTER PROTEIN ARGO-RELATED"/>
    <property type="match status" value="1"/>
</dbReference>
<keyword evidence="8" id="KW-1185">Reference proteome</keyword>
<dbReference type="EMBL" id="SOGN01000035">
    <property type="protein sequence ID" value="TFC81357.1"/>
    <property type="molecule type" value="Genomic_DNA"/>
</dbReference>
<comment type="subcellular location">
    <subcellularLocation>
        <location evidence="1">Cell membrane</location>
        <topology evidence="1">Multi-pass membrane protein</topology>
    </subcellularLocation>
</comment>
<keyword evidence="5 6" id="KW-0472">Membrane</keyword>
<evidence type="ECO:0000256" key="5">
    <source>
        <dbReference type="ARBA" id="ARBA00023136"/>
    </source>
</evidence>
<protein>
    <submittedName>
        <fullName evidence="7">Amino acid transporter</fullName>
    </submittedName>
</protein>
<dbReference type="OrthoDB" id="5638726at2"/>
<dbReference type="Proteomes" id="UP000298433">
    <property type="component" value="Unassembled WGS sequence"/>
</dbReference>
<comment type="caution">
    <text evidence="7">The sequence shown here is derived from an EMBL/GenBank/DDBJ whole genome shotgun (WGS) entry which is preliminary data.</text>
</comment>
<feature type="transmembrane region" description="Helical" evidence="6">
    <location>
        <begin position="153"/>
        <end position="174"/>
    </location>
</feature>
<evidence type="ECO:0000256" key="3">
    <source>
        <dbReference type="ARBA" id="ARBA00022692"/>
    </source>
</evidence>
<feature type="transmembrane region" description="Helical" evidence="6">
    <location>
        <begin position="74"/>
        <end position="99"/>
    </location>
</feature>
<evidence type="ECO:0000256" key="2">
    <source>
        <dbReference type="ARBA" id="ARBA00022475"/>
    </source>
</evidence>
<proteinExistence type="predicted"/>
<feature type="transmembrane region" description="Helical" evidence="6">
    <location>
        <begin position="111"/>
        <end position="133"/>
    </location>
</feature>
<accession>A0A4R8XV95</accession>
<dbReference type="InterPro" id="IPR001123">
    <property type="entry name" value="LeuE-type"/>
</dbReference>
<reference evidence="7 8" key="1">
    <citation type="submission" date="2019-03" db="EMBL/GenBank/DDBJ databases">
        <title>Genomics of glacier-inhabiting Cryobacterium strains.</title>
        <authorList>
            <person name="Liu Q."/>
            <person name="Xin Y.-H."/>
        </authorList>
    </citation>
    <scope>NUCLEOTIDE SEQUENCE [LARGE SCALE GENOMIC DNA]</scope>
    <source>
        <strain evidence="7 8">TMT2-48-2</strain>
    </source>
</reference>
<feature type="transmembrane region" description="Helical" evidence="6">
    <location>
        <begin position="12"/>
        <end position="31"/>
    </location>
</feature>
<dbReference type="GO" id="GO:0005886">
    <property type="term" value="C:plasma membrane"/>
    <property type="evidence" value="ECO:0007669"/>
    <property type="project" value="UniProtKB-SubCell"/>
</dbReference>
<evidence type="ECO:0000256" key="1">
    <source>
        <dbReference type="ARBA" id="ARBA00004651"/>
    </source>
</evidence>
<keyword evidence="2" id="KW-1003">Cell membrane</keyword>
<dbReference type="GO" id="GO:0015171">
    <property type="term" value="F:amino acid transmembrane transporter activity"/>
    <property type="evidence" value="ECO:0007669"/>
    <property type="project" value="TreeGrafter"/>
</dbReference>
<gene>
    <name evidence="7" type="ORF">E3T23_07760</name>
</gene>
<dbReference type="PANTHER" id="PTHR30086">
    <property type="entry name" value="ARGININE EXPORTER PROTEIN ARGO"/>
    <property type="match status" value="1"/>
</dbReference>
<evidence type="ECO:0000256" key="6">
    <source>
        <dbReference type="SAM" id="Phobius"/>
    </source>
</evidence>